<reference evidence="1 2" key="1">
    <citation type="submission" date="2017-04" db="EMBL/GenBank/DDBJ databases">
        <title>The new phylogeny of genus Mycobacterium.</title>
        <authorList>
            <person name="Tortoli E."/>
            <person name="Trovato A."/>
            <person name="Cirillo D.M."/>
        </authorList>
    </citation>
    <scope>NUCLEOTIDE SEQUENCE [LARGE SCALE GENOMIC DNA]</scope>
    <source>
        <strain evidence="1 2">TBL 1200985</strain>
    </source>
</reference>
<name>A0A1X2LVH4_9MYCO</name>
<sequence>MRDHNVEDYGTLRDMDTTDVAVLDEADRACLDELGRYLVATDAWQRFAIWLLHKHFEPAAGEVFVESVSMALRGIETTLVQRCSASDLNATSMCFDSEASSGVGVIGMEFADPSDFGPTPPLSAEDEAVLAGIAERLHAAGKTERFGVRLIRNPLGLSESEVLLETCDLGHRTLSCSVAERDGVRASNHVETSWQWKPNPSQTGSMVMQYCATVCMTDADGHHWNSHV</sequence>
<gene>
    <name evidence="1" type="ORF">B8W66_09855</name>
</gene>
<evidence type="ECO:0000313" key="1">
    <source>
        <dbReference type="EMBL" id="OSC41052.1"/>
    </source>
</evidence>
<comment type="caution">
    <text evidence="1">The sequence shown here is derived from an EMBL/GenBank/DDBJ whole genome shotgun (WGS) entry which is preliminary data.</text>
</comment>
<accession>A0A1X2LVH4</accession>
<dbReference type="Proteomes" id="UP000193247">
    <property type="component" value="Unassembled WGS sequence"/>
</dbReference>
<proteinExistence type="predicted"/>
<dbReference type="EMBL" id="NCXP01000009">
    <property type="protein sequence ID" value="OSC41052.1"/>
    <property type="molecule type" value="Genomic_DNA"/>
</dbReference>
<organism evidence="1 2">
    <name type="scientific">Mycobacterium decipiens</name>
    <dbReference type="NCBI Taxonomy" id="1430326"/>
    <lineage>
        <taxon>Bacteria</taxon>
        <taxon>Bacillati</taxon>
        <taxon>Actinomycetota</taxon>
        <taxon>Actinomycetes</taxon>
        <taxon>Mycobacteriales</taxon>
        <taxon>Mycobacteriaceae</taxon>
        <taxon>Mycobacterium</taxon>
    </lineage>
</organism>
<evidence type="ECO:0000313" key="2">
    <source>
        <dbReference type="Proteomes" id="UP000193247"/>
    </source>
</evidence>
<dbReference type="AlphaFoldDB" id="A0A1X2LVH4"/>
<protein>
    <submittedName>
        <fullName evidence="1">Uncharacterized protein</fullName>
    </submittedName>
</protein>
<keyword evidence="2" id="KW-1185">Reference proteome</keyword>